<evidence type="ECO:0000256" key="2">
    <source>
        <dbReference type="ARBA" id="ARBA00007637"/>
    </source>
</evidence>
<reference evidence="4 5" key="1">
    <citation type="submission" date="2020-04" db="EMBL/GenBank/DDBJ databases">
        <authorList>
            <person name="De Canck E."/>
        </authorList>
    </citation>
    <scope>NUCLEOTIDE SEQUENCE [LARGE SCALE GENOMIC DNA]</scope>
    <source>
        <strain evidence="4 5">LMG 28138</strain>
    </source>
</reference>
<dbReference type="GO" id="GO:0047916">
    <property type="term" value="F:GDP-6-deoxy-D-talose 4-dehydrogenase activity"/>
    <property type="evidence" value="ECO:0007669"/>
    <property type="project" value="UniProtKB-EC"/>
</dbReference>
<dbReference type="RefSeq" id="WP_175107873.1">
    <property type="nucleotide sequence ID" value="NZ_CADIKM010000052.1"/>
</dbReference>
<accession>A0A6S7BK11</accession>
<dbReference type="Proteomes" id="UP000494115">
    <property type="component" value="Unassembled WGS sequence"/>
</dbReference>
<dbReference type="Pfam" id="PF01370">
    <property type="entry name" value="Epimerase"/>
    <property type="match status" value="1"/>
</dbReference>
<feature type="domain" description="NAD-dependent epimerase/dehydratase" evidence="3">
    <location>
        <begin position="3"/>
        <end position="226"/>
    </location>
</feature>
<name>A0A6S7BK11_9BURK</name>
<sequence>MKILLTGVRGFTGPYVRAELERAGHTVIGTVFGAATSATEIGLDIQCLSACRAAIEQERPDVIINLAGIAATQEAHTEPYYLTNVIGAENLLRACWDVGHMPKKILMISSSVVYGMPMEGQTEIDENSPQRPVNHYGISKLAMELLARTWFDRLPILIVRPFNYIGRGQKPNFVTAKIVDHFRRKAPFVELGNLDVARDFSDVRDVAAIYRMLIETDAVSDVVNVCSGRAYPLQYVLNTLQAITGHPLDVRVNPAFVRANDPKLVRGATAKLEGLIGERRIHDFDSTLEWMAEGDLESRPSVVFAEANAAP</sequence>
<dbReference type="Gene3D" id="3.90.25.10">
    <property type="entry name" value="UDP-galactose 4-epimerase, domain 1"/>
    <property type="match status" value="1"/>
</dbReference>
<comment type="pathway">
    <text evidence="1">Bacterial outer membrane biogenesis; LPS O-antigen biosynthesis.</text>
</comment>
<proteinExistence type="inferred from homology"/>
<dbReference type="EC" id="1.1.1.135" evidence="4"/>
<evidence type="ECO:0000313" key="5">
    <source>
        <dbReference type="Proteomes" id="UP000494115"/>
    </source>
</evidence>
<dbReference type="Gene3D" id="3.40.50.720">
    <property type="entry name" value="NAD(P)-binding Rossmann-like Domain"/>
    <property type="match status" value="1"/>
</dbReference>
<organism evidence="4 5">
    <name type="scientific">Pararobbsia alpina</name>
    <dbReference type="NCBI Taxonomy" id="621374"/>
    <lineage>
        <taxon>Bacteria</taxon>
        <taxon>Pseudomonadati</taxon>
        <taxon>Pseudomonadota</taxon>
        <taxon>Betaproteobacteria</taxon>
        <taxon>Burkholderiales</taxon>
        <taxon>Burkholderiaceae</taxon>
        <taxon>Pararobbsia</taxon>
    </lineage>
</organism>
<dbReference type="InterPro" id="IPR001509">
    <property type="entry name" value="Epimerase_deHydtase"/>
</dbReference>
<evidence type="ECO:0000256" key="1">
    <source>
        <dbReference type="ARBA" id="ARBA00005125"/>
    </source>
</evidence>
<evidence type="ECO:0000259" key="3">
    <source>
        <dbReference type="Pfam" id="PF01370"/>
    </source>
</evidence>
<dbReference type="SUPFAM" id="SSF51735">
    <property type="entry name" value="NAD(P)-binding Rossmann-fold domains"/>
    <property type="match status" value="1"/>
</dbReference>
<evidence type="ECO:0000313" key="4">
    <source>
        <dbReference type="EMBL" id="CAB3803197.1"/>
    </source>
</evidence>
<dbReference type="PANTHER" id="PTHR43000">
    <property type="entry name" value="DTDP-D-GLUCOSE 4,6-DEHYDRATASE-RELATED"/>
    <property type="match status" value="1"/>
</dbReference>
<dbReference type="AlphaFoldDB" id="A0A6S7BK11"/>
<dbReference type="InterPro" id="IPR036291">
    <property type="entry name" value="NAD(P)-bd_dom_sf"/>
</dbReference>
<keyword evidence="5" id="KW-1185">Reference proteome</keyword>
<dbReference type="EMBL" id="CADIKM010000052">
    <property type="protein sequence ID" value="CAB3803197.1"/>
    <property type="molecule type" value="Genomic_DNA"/>
</dbReference>
<comment type="similarity">
    <text evidence="2">Belongs to the NAD(P)-dependent epimerase/dehydratase family.</text>
</comment>
<gene>
    <name evidence="4" type="primary">tld</name>
    <name evidence="4" type="ORF">LMG28138_05307</name>
</gene>
<protein>
    <submittedName>
        <fullName evidence="4">GDP-6-deoxy-D-talose 4-dehydrogenase</fullName>
        <ecNumber evidence="4">1.1.1.135</ecNumber>
    </submittedName>
</protein>
<keyword evidence="4" id="KW-0560">Oxidoreductase</keyword>